<sequence length="100" mass="11671">MQKNTYETCDAIEFSERHIRDVKRLKKKHANIELLLAAQRAVISGNVTALRTKFKNHALRGNYIGWRELHVQSDWLLIYTKENGTVVFLRTGSHDEVLKH</sequence>
<dbReference type="InterPro" id="IPR007712">
    <property type="entry name" value="RelE/ParE_toxin"/>
</dbReference>
<evidence type="ECO:0000256" key="1">
    <source>
        <dbReference type="ARBA" id="ARBA00022649"/>
    </source>
</evidence>
<dbReference type="PANTHER" id="PTHR40588:SF1">
    <property type="entry name" value="MRNA INTERFERASE TOXIN YAFQ"/>
    <property type="match status" value="1"/>
</dbReference>
<comment type="caution">
    <text evidence="2">The sequence shown here is derived from an EMBL/GenBank/DDBJ whole genome shotgun (WGS) entry which is preliminary data.</text>
</comment>
<dbReference type="InterPro" id="IPR035093">
    <property type="entry name" value="RelE/ParE_toxin_dom_sf"/>
</dbReference>
<dbReference type="NCBIfam" id="TIGR02385">
    <property type="entry name" value="RelE_StbE"/>
    <property type="match status" value="1"/>
</dbReference>
<keyword evidence="1" id="KW-1277">Toxin-antitoxin system</keyword>
<dbReference type="PANTHER" id="PTHR40588">
    <property type="entry name" value="MRNA INTERFERASE TOXIN YAFQ"/>
    <property type="match status" value="1"/>
</dbReference>
<dbReference type="Gene3D" id="3.30.2310.20">
    <property type="entry name" value="RelE-like"/>
    <property type="match status" value="1"/>
</dbReference>
<dbReference type="Pfam" id="PF15738">
    <property type="entry name" value="YafQ_toxin"/>
    <property type="match status" value="1"/>
</dbReference>
<evidence type="ECO:0000313" key="3">
    <source>
        <dbReference type="Proteomes" id="UP001597036"/>
    </source>
</evidence>
<dbReference type="InterPro" id="IPR004386">
    <property type="entry name" value="Toxin_YafQ-like"/>
</dbReference>
<reference evidence="3" key="1">
    <citation type="journal article" date="2019" name="Int. J. Syst. Evol. Microbiol.">
        <title>The Global Catalogue of Microorganisms (GCM) 10K type strain sequencing project: providing services to taxonomists for standard genome sequencing and annotation.</title>
        <authorList>
            <consortium name="The Broad Institute Genomics Platform"/>
            <consortium name="The Broad Institute Genome Sequencing Center for Infectious Disease"/>
            <person name="Wu L."/>
            <person name="Ma J."/>
        </authorList>
    </citation>
    <scope>NUCLEOTIDE SEQUENCE [LARGE SCALE GENOMIC DNA]</scope>
    <source>
        <strain evidence="3">CCM 8604</strain>
    </source>
</reference>
<accession>A0ABW2Y1X6</accession>
<dbReference type="SUPFAM" id="SSF143011">
    <property type="entry name" value="RelE-like"/>
    <property type="match status" value="1"/>
</dbReference>
<organism evidence="2 3">
    <name type="scientific">Alloscardovia venturai</name>
    <dbReference type="NCBI Taxonomy" id="1769421"/>
    <lineage>
        <taxon>Bacteria</taxon>
        <taxon>Bacillati</taxon>
        <taxon>Actinomycetota</taxon>
        <taxon>Actinomycetes</taxon>
        <taxon>Bifidobacteriales</taxon>
        <taxon>Bifidobacteriaceae</taxon>
        <taxon>Alloscardovia</taxon>
    </lineage>
</organism>
<keyword evidence="3" id="KW-1185">Reference proteome</keyword>
<evidence type="ECO:0000313" key="2">
    <source>
        <dbReference type="EMBL" id="MFD0704257.1"/>
    </source>
</evidence>
<dbReference type="RefSeq" id="WP_377937618.1">
    <property type="nucleotide sequence ID" value="NZ_JBHTHQ010000006.1"/>
</dbReference>
<dbReference type="Proteomes" id="UP001597036">
    <property type="component" value="Unassembled WGS sequence"/>
</dbReference>
<gene>
    <name evidence="2" type="ORF">ACFQY8_00600</name>
</gene>
<dbReference type="EMBL" id="JBHTHQ010000006">
    <property type="protein sequence ID" value="MFD0704257.1"/>
    <property type="molecule type" value="Genomic_DNA"/>
</dbReference>
<dbReference type="PIRSF" id="PIRSF006156">
    <property type="entry name" value="YafQ"/>
    <property type="match status" value="1"/>
</dbReference>
<proteinExistence type="predicted"/>
<name>A0ABW2Y1X6_9BIFI</name>
<protein>
    <submittedName>
        <fullName evidence="2">Type II toxin-antitoxin system YafQ family toxin</fullName>
    </submittedName>
</protein>